<protein>
    <submittedName>
        <fullName evidence="1">Uncharacterized protein</fullName>
    </submittedName>
</protein>
<organism evidence="1 2">
    <name type="scientific">Dendrobium catenatum</name>
    <dbReference type="NCBI Taxonomy" id="906689"/>
    <lineage>
        <taxon>Eukaryota</taxon>
        <taxon>Viridiplantae</taxon>
        <taxon>Streptophyta</taxon>
        <taxon>Embryophyta</taxon>
        <taxon>Tracheophyta</taxon>
        <taxon>Spermatophyta</taxon>
        <taxon>Magnoliopsida</taxon>
        <taxon>Liliopsida</taxon>
        <taxon>Asparagales</taxon>
        <taxon>Orchidaceae</taxon>
        <taxon>Epidendroideae</taxon>
        <taxon>Malaxideae</taxon>
        <taxon>Dendrobiinae</taxon>
        <taxon>Dendrobium</taxon>
    </lineage>
</organism>
<evidence type="ECO:0000313" key="1">
    <source>
        <dbReference type="EMBL" id="PKU68975.1"/>
    </source>
</evidence>
<gene>
    <name evidence="1" type="ORF">MA16_Dca002243</name>
</gene>
<name>A0A2I0VZY5_9ASPA</name>
<accession>A0A2I0VZY5</accession>
<keyword evidence="2" id="KW-1185">Reference proteome</keyword>
<proteinExistence type="predicted"/>
<dbReference type="EMBL" id="KZ503041">
    <property type="protein sequence ID" value="PKU68975.1"/>
    <property type="molecule type" value="Genomic_DNA"/>
</dbReference>
<dbReference type="AlphaFoldDB" id="A0A2I0VZY5"/>
<reference evidence="1 2" key="2">
    <citation type="journal article" date="2017" name="Nature">
        <title>The Apostasia genome and the evolution of orchids.</title>
        <authorList>
            <person name="Zhang G.Q."/>
            <person name="Liu K.W."/>
            <person name="Li Z."/>
            <person name="Lohaus R."/>
            <person name="Hsiao Y.Y."/>
            <person name="Niu S.C."/>
            <person name="Wang J.Y."/>
            <person name="Lin Y.C."/>
            <person name="Xu Q."/>
            <person name="Chen L.J."/>
            <person name="Yoshida K."/>
            <person name="Fujiwara S."/>
            <person name="Wang Z.W."/>
            <person name="Zhang Y.Q."/>
            <person name="Mitsuda N."/>
            <person name="Wang M."/>
            <person name="Liu G.H."/>
            <person name="Pecoraro L."/>
            <person name="Huang H.X."/>
            <person name="Xiao X.J."/>
            <person name="Lin M."/>
            <person name="Wu X.Y."/>
            <person name="Wu W.L."/>
            <person name="Chen Y.Y."/>
            <person name="Chang S.B."/>
            <person name="Sakamoto S."/>
            <person name="Ohme-Takagi M."/>
            <person name="Yagi M."/>
            <person name="Zeng S.J."/>
            <person name="Shen C.Y."/>
            <person name="Yeh C.M."/>
            <person name="Luo Y.B."/>
            <person name="Tsai W.C."/>
            <person name="Van de Peer Y."/>
            <person name="Liu Z.J."/>
        </authorList>
    </citation>
    <scope>NUCLEOTIDE SEQUENCE [LARGE SCALE GENOMIC DNA]</scope>
    <source>
        <tissue evidence="1">The whole plant</tissue>
    </source>
</reference>
<sequence length="75" mass="8455">MSDKPSDENKHKVSILDHSEDSKAVFEESKITSTADETPQRKLFIETEASWIRAQGKKGGMIVIDQPVAYLIYSK</sequence>
<evidence type="ECO:0000313" key="2">
    <source>
        <dbReference type="Proteomes" id="UP000233837"/>
    </source>
</evidence>
<reference evidence="1 2" key="1">
    <citation type="journal article" date="2016" name="Sci. Rep.">
        <title>The Dendrobium catenatum Lindl. genome sequence provides insights into polysaccharide synthase, floral development and adaptive evolution.</title>
        <authorList>
            <person name="Zhang G.Q."/>
            <person name="Xu Q."/>
            <person name="Bian C."/>
            <person name="Tsai W.C."/>
            <person name="Yeh C.M."/>
            <person name="Liu K.W."/>
            <person name="Yoshida K."/>
            <person name="Zhang L.S."/>
            <person name="Chang S.B."/>
            <person name="Chen F."/>
            <person name="Shi Y."/>
            <person name="Su Y.Y."/>
            <person name="Zhang Y.Q."/>
            <person name="Chen L.J."/>
            <person name="Yin Y."/>
            <person name="Lin M."/>
            <person name="Huang H."/>
            <person name="Deng H."/>
            <person name="Wang Z.W."/>
            <person name="Zhu S.L."/>
            <person name="Zhao X."/>
            <person name="Deng C."/>
            <person name="Niu S.C."/>
            <person name="Huang J."/>
            <person name="Wang M."/>
            <person name="Liu G.H."/>
            <person name="Yang H.J."/>
            <person name="Xiao X.J."/>
            <person name="Hsiao Y.Y."/>
            <person name="Wu W.L."/>
            <person name="Chen Y.Y."/>
            <person name="Mitsuda N."/>
            <person name="Ohme-Takagi M."/>
            <person name="Luo Y.B."/>
            <person name="Van de Peer Y."/>
            <person name="Liu Z.J."/>
        </authorList>
    </citation>
    <scope>NUCLEOTIDE SEQUENCE [LARGE SCALE GENOMIC DNA]</scope>
    <source>
        <tissue evidence="1">The whole plant</tissue>
    </source>
</reference>
<dbReference type="Proteomes" id="UP000233837">
    <property type="component" value="Unassembled WGS sequence"/>
</dbReference>